<dbReference type="EMBL" id="JBHSGG010000050">
    <property type="protein sequence ID" value="MFC4729749.1"/>
    <property type="molecule type" value="Genomic_DNA"/>
</dbReference>
<comment type="caution">
    <text evidence="1">The sequence shown here is derived from an EMBL/GenBank/DDBJ whole genome shotgun (WGS) entry which is preliminary data.</text>
</comment>
<sequence>MSVGTHVHHYRSDPDHHERPGLLALDYSPAGSEWFVGGATFRNSFRQRSAYAYTGRRYAAQESPFYLQVTAGLLAGYRGEHRHKIPMNWLGVAPVVIPSVGVEVDRYRGELIVLGNSALMLGWGVDF</sequence>
<proteinExistence type="predicted"/>
<organism evidence="1 2">
    <name type="scientific">Coralloluteibacterium thermophilum</name>
    <dbReference type="NCBI Taxonomy" id="2707049"/>
    <lineage>
        <taxon>Bacteria</taxon>
        <taxon>Pseudomonadati</taxon>
        <taxon>Pseudomonadota</taxon>
        <taxon>Gammaproteobacteria</taxon>
        <taxon>Lysobacterales</taxon>
        <taxon>Lysobacteraceae</taxon>
        <taxon>Coralloluteibacterium</taxon>
    </lineage>
</organism>
<gene>
    <name evidence="1" type="ORF">ACFO3Q_16390</name>
</gene>
<protein>
    <submittedName>
        <fullName evidence="1">Sn-glycerol-3-phosphate transporter</fullName>
    </submittedName>
</protein>
<evidence type="ECO:0000313" key="1">
    <source>
        <dbReference type="EMBL" id="MFC4729749.1"/>
    </source>
</evidence>
<accession>A0ABV9NQ27</accession>
<reference evidence="2" key="1">
    <citation type="journal article" date="2019" name="Int. J. Syst. Evol. Microbiol.">
        <title>The Global Catalogue of Microorganisms (GCM) 10K type strain sequencing project: providing services to taxonomists for standard genome sequencing and annotation.</title>
        <authorList>
            <consortium name="The Broad Institute Genomics Platform"/>
            <consortium name="The Broad Institute Genome Sequencing Center for Infectious Disease"/>
            <person name="Wu L."/>
            <person name="Ma J."/>
        </authorList>
    </citation>
    <scope>NUCLEOTIDE SEQUENCE [LARGE SCALE GENOMIC DNA]</scope>
    <source>
        <strain evidence="2">CGMCC 1.13574</strain>
    </source>
</reference>
<dbReference type="Proteomes" id="UP001595892">
    <property type="component" value="Unassembled WGS sequence"/>
</dbReference>
<keyword evidence="2" id="KW-1185">Reference proteome</keyword>
<name>A0ABV9NQ27_9GAMM</name>
<evidence type="ECO:0000313" key="2">
    <source>
        <dbReference type="Proteomes" id="UP001595892"/>
    </source>
</evidence>